<feature type="transmembrane region" description="Helical" evidence="6">
    <location>
        <begin position="202"/>
        <end position="221"/>
    </location>
</feature>
<dbReference type="PANTHER" id="PTHR11662:SF399">
    <property type="entry name" value="FI19708P1-RELATED"/>
    <property type="match status" value="1"/>
</dbReference>
<dbReference type="Proteomes" id="UP001202922">
    <property type="component" value="Unassembled WGS sequence"/>
</dbReference>
<reference evidence="8 9" key="1">
    <citation type="submission" date="2022-03" db="EMBL/GenBank/DDBJ databases">
        <title>Sinomonas sp. isolated from a soil.</title>
        <authorList>
            <person name="Han J."/>
            <person name="Kim D.-U."/>
        </authorList>
    </citation>
    <scope>NUCLEOTIDE SEQUENCE [LARGE SCALE GENOMIC DNA]</scope>
    <source>
        <strain evidence="8 9">5-5</strain>
    </source>
</reference>
<feature type="transmembrane region" description="Helical" evidence="6">
    <location>
        <begin position="343"/>
        <end position="361"/>
    </location>
</feature>
<evidence type="ECO:0000256" key="3">
    <source>
        <dbReference type="ARBA" id="ARBA00022989"/>
    </source>
</evidence>
<dbReference type="Pfam" id="PF07690">
    <property type="entry name" value="MFS_1"/>
    <property type="match status" value="1"/>
</dbReference>
<evidence type="ECO:0000256" key="1">
    <source>
        <dbReference type="ARBA" id="ARBA00004651"/>
    </source>
</evidence>
<feature type="transmembrane region" description="Helical" evidence="6">
    <location>
        <begin position="79"/>
        <end position="96"/>
    </location>
</feature>
<dbReference type="InterPro" id="IPR020846">
    <property type="entry name" value="MFS_dom"/>
</dbReference>
<evidence type="ECO:0000256" key="6">
    <source>
        <dbReference type="SAM" id="Phobius"/>
    </source>
</evidence>
<feature type="transmembrane region" description="Helical" evidence="6">
    <location>
        <begin position="268"/>
        <end position="286"/>
    </location>
</feature>
<feature type="transmembrane region" description="Helical" evidence="6">
    <location>
        <begin position="117"/>
        <end position="143"/>
    </location>
</feature>
<sequence length="470" mass="50232">MSSQLSKKSPHEGRKNRPHPGAQTAARSEAQAETIARPRGKARWSIALLMGFGILINYVDRLSISVTQKPLTHDFGLTATEFGILSSAFLWSYAIMQIPSGMLLDRFGVKKIWGGSAVLWTIASVLTAVASGAWIIVIARILLGVAEAPAFPGAMKATGQWFPRHERGLCTAIFDSGTRLANVIGLPLIAFTVATWGWREAFWLQAALSVVFLVAFLWRYTGPKARLAKGRMSEEEYGYIVDGGASSEEIRPSSDWATVGYLLRQRKVWGLSLGLAGAGYVLWMLLTWLPGYMQTSMNQSVLQSGIYAAVPAFAMFVSEMTIGGWWVDRVIGRGANPDKVRKGILVAGMIVALFTVGAAFSNTPVVAIIWIAIGSAGIALVYVTSNSLPALIAPEGSAGSLAAIVNCVNLLAGVAAPIVTGFVVDTTGHFFYAFIIGGIALIGGLASYVLLMGRIEPIPARGVVREPLEG</sequence>
<feature type="transmembrane region" description="Helical" evidence="6">
    <location>
        <begin position="367"/>
        <end position="388"/>
    </location>
</feature>
<keyword evidence="9" id="KW-1185">Reference proteome</keyword>
<dbReference type="InterPro" id="IPR011701">
    <property type="entry name" value="MFS"/>
</dbReference>
<evidence type="ECO:0000313" key="9">
    <source>
        <dbReference type="Proteomes" id="UP001202922"/>
    </source>
</evidence>
<dbReference type="PANTHER" id="PTHR11662">
    <property type="entry name" value="SOLUTE CARRIER FAMILY 17"/>
    <property type="match status" value="1"/>
</dbReference>
<feature type="region of interest" description="Disordered" evidence="5">
    <location>
        <begin position="1"/>
        <end position="36"/>
    </location>
</feature>
<dbReference type="InterPro" id="IPR036259">
    <property type="entry name" value="MFS_trans_sf"/>
</dbReference>
<protein>
    <submittedName>
        <fullName evidence="8">MFS transporter</fullName>
    </submittedName>
</protein>
<dbReference type="PROSITE" id="PS50850">
    <property type="entry name" value="MFS"/>
    <property type="match status" value="1"/>
</dbReference>
<accession>A0ABS9TWX9</accession>
<feature type="transmembrane region" description="Helical" evidence="6">
    <location>
        <begin position="430"/>
        <end position="451"/>
    </location>
</feature>
<evidence type="ECO:0000256" key="5">
    <source>
        <dbReference type="SAM" id="MobiDB-lite"/>
    </source>
</evidence>
<dbReference type="EMBL" id="JAKZBV010000001">
    <property type="protein sequence ID" value="MCH6468919.1"/>
    <property type="molecule type" value="Genomic_DNA"/>
</dbReference>
<comment type="subcellular location">
    <subcellularLocation>
        <location evidence="1">Cell membrane</location>
        <topology evidence="1">Multi-pass membrane protein</topology>
    </subcellularLocation>
</comment>
<dbReference type="RefSeq" id="WP_241050996.1">
    <property type="nucleotide sequence ID" value="NZ_JAKZBV010000001.1"/>
</dbReference>
<keyword evidence="4 6" id="KW-0472">Membrane</keyword>
<dbReference type="CDD" id="cd17319">
    <property type="entry name" value="MFS_ExuT_GudP_like"/>
    <property type="match status" value="1"/>
</dbReference>
<organism evidence="8 9">
    <name type="scientific">Sinomonas terrae</name>
    <dbReference type="NCBI Taxonomy" id="2908838"/>
    <lineage>
        <taxon>Bacteria</taxon>
        <taxon>Bacillati</taxon>
        <taxon>Actinomycetota</taxon>
        <taxon>Actinomycetes</taxon>
        <taxon>Micrococcales</taxon>
        <taxon>Micrococcaceae</taxon>
        <taxon>Sinomonas</taxon>
    </lineage>
</organism>
<name>A0ABS9TWX9_9MICC</name>
<dbReference type="InterPro" id="IPR050382">
    <property type="entry name" value="MFS_Na/Anion_cotransporter"/>
</dbReference>
<dbReference type="SUPFAM" id="SSF103473">
    <property type="entry name" value="MFS general substrate transporter"/>
    <property type="match status" value="1"/>
</dbReference>
<feature type="transmembrane region" description="Helical" evidence="6">
    <location>
        <begin position="42"/>
        <end position="59"/>
    </location>
</feature>
<evidence type="ECO:0000259" key="7">
    <source>
        <dbReference type="PROSITE" id="PS50850"/>
    </source>
</evidence>
<feature type="domain" description="Major facilitator superfamily (MFS) profile" evidence="7">
    <location>
        <begin position="46"/>
        <end position="455"/>
    </location>
</feature>
<keyword evidence="3 6" id="KW-1133">Transmembrane helix</keyword>
<comment type="caution">
    <text evidence="8">The sequence shown here is derived from an EMBL/GenBank/DDBJ whole genome shotgun (WGS) entry which is preliminary data.</text>
</comment>
<feature type="transmembrane region" description="Helical" evidence="6">
    <location>
        <begin position="306"/>
        <end position="327"/>
    </location>
</feature>
<evidence type="ECO:0000313" key="8">
    <source>
        <dbReference type="EMBL" id="MCH6468919.1"/>
    </source>
</evidence>
<proteinExistence type="predicted"/>
<keyword evidence="2 6" id="KW-0812">Transmembrane</keyword>
<feature type="transmembrane region" description="Helical" evidence="6">
    <location>
        <begin position="400"/>
        <end position="424"/>
    </location>
</feature>
<evidence type="ECO:0000256" key="2">
    <source>
        <dbReference type="ARBA" id="ARBA00022692"/>
    </source>
</evidence>
<evidence type="ECO:0000256" key="4">
    <source>
        <dbReference type="ARBA" id="ARBA00023136"/>
    </source>
</evidence>
<gene>
    <name evidence="8" type="ORF">L0M17_02780</name>
</gene>
<dbReference type="Gene3D" id="1.20.1250.20">
    <property type="entry name" value="MFS general substrate transporter like domains"/>
    <property type="match status" value="2"/>
</dbReference>